<reference evidence="2 3" key="1">
    <citation type="submission" date="2023-08" db="EMBL/GenBank/DDBJ databases">
        <title>Annotated Genome Sequence of Vanrija albida AlHP1.</title>
        <authorList>
            <person name="Herzog R."/>
        </authorList>
    </citation>
    <scope>NUCLEOTIDE SEQUENCE [LARGE SCALE GENOMIC DNA]</scope>
    <source>
        <strain evidence="2 3">AlHP1</strain>
    </source>
</reference>
<feature type="region of interest" description="Disordered" evidence="1">
    <location>
        <begin position="1"/>
        <end position="59"/>
    </location>
</feature>
<dbReference type="RefSeq" id="XP_069210388.1">
    <property type="nucleotide sequence ID" value="XM_069352970.1"/>
</dbReference>
<organism evidence="2 3">
    <name type="scientific">Vanrija albida</name>
    <dbReference type="NCBI Taxonomy" id="181172"/>
    <lineage>
        <taxon>Eukaryota</taxon>
        <taxon>Fungi</taxon>
        <taxon>Dikarya</taxon>
        <taxon>Basidiomycota</taxon>
        <taxon>Agaricomycotina</taxon>
        <taxon>Tremellomycetes</taxon>
        <taxon>Trichosporonales</taxon>
        <taxon>Trichosporonaceae</taxon>
        <taxon>Vanrija</taxon>
    </lineage>
</organism>
<sequence>MTFNLRPPAPPNGVGVGAPPPHGAFTFAAPPPPNAGPPPPPPPAGFPGQSPRVPLLVGPPHAPHDAAQWTLDALFHVLNPLPSCQRWGSVQRIGRALAAQGQQVYAANLVSALEALDNFYARGLAAGLATAAGLVAWTRAHVGNGDPVIQAWALRSAQRLGDAIDDAAFTDVLSPTGQASAPLAVRRRMLDSLGGRVSLVDSLVAGCMDYRGPGRDPDAAERVLSFASAPVVATHLPELLHALRHPKRLARRHPEELVAALEADLARAAGAPGGRAERWWDAHKRTIAALAKYAPGLVPRMCAWADQWGYVVDAEGAPSPFPQVLLERVPQLVRYEPDRVARLAMRGVELATTRNARRRWMEGVSDDVLARYAAWVAPDVEELFGALPPHRRLVVAAQLLGKVTHLRLAELLHRSNSHALALTALKDMEWINDGFALQAAWCALLPPRQARGRMLDAAGYGTDAQRLAAWRTLFGGAARAGDEAALTDALAELSKQIGHETDEELHPRFHEIVARVPARLFAADALPHLERVIGQFLVPWGPEHRDLVPRTYAQLVMSIMNTHPSSAVHVAWWNKLFPRMLAFFSPSNPVKVVWGLFNVRKGEEHAVYAAFKPVFDQERPQFNTLLAVCRALGPKAARLAPLQAELQAAIHNPQVLDSPIGAEELERAIGYYLADSATRDARVAEVLAAHPSSPRLGVVAARLFDARTDLVTPFLTKSVPVGVFNAPNEEAYIFPWRQTAHRLTVEQHIVLRDMLAARLRQPTTWDDPGPGDTTAVDKMVAISTLAFLHGGIDVIKSCDIDAVAVHISLRAMVGNPEQTPEGMFQNLQVPPFARTVMSTAWRSSLRVRSPKLSDDLYTVMADASIPRLTRADAARMAAFRCPVGAAMTMLARFASVASQRDSKWAWRVAVKLAVRHLLTVEDTWHFIDAAIDKHGTAMLRLLVDVKPWRMPQSVRERYVKYLVPLLEHDDDDLARAAVENIDPWIPYSADIIPGLSRIIANLDIEDAALWKAAVDKLAYAATDDATVAVACATVKTLVDAPQGPDAGEDADRPAYRRVKYFVERYDEDLTDDDRYHHSVIRALSDTLATHPELFFDAANMLLSTINLEWPAEMIVEHLLLFADRAGPFSGMHAGLSASVGQVIKGRKSTPERLETLMAVAKTLVAKDDLFCNMMGNWVVIEAGRRAGWPEAWRDLLRKLRRHPRIEVRYFALQADTCAGEGEDEGEEAEGSE</sequence>
<dbReference type="EMBL" id="JBBXJM010000003">
    <property type="protein sequence ID" value="KAL1410444.1"/>
    <property type="molecule type" value="Genomic_DNA"/>
</dbReference>
<dbReference type="GeneID" id="95985498"/>
<evidence type="ECO:0000313" key="3">
    <source>
        <dbReference type="Proteomes" id="UP001565368"/>
    </source>
</evidence>
<comment type="caution">
    <text evidence="2">The sequence shown here is derived from an EMBL/GenBank/DDBJ whole genome shotgun (WGS) entry which is preliminary data.</text>
</comment>
<gene>
    <name evidence="2" type="ORF">Q8F55_004455</name>
</gene>
<feature type="compositionally biased region" description="Pro residues" evidence="1">
    <location>
        <begin position="29"/>
        <end position="45"/>
    </location>
</feature>
<accession>A0ABR3Q6S7</accession>
<evidence type="ECO:0000313" key="2">
    <source>
        <dbReference type="EMBL" id="KAL1410444.1"/>
    </source>
</evidence>
<name>A0ABR3Q6S7_9TREE</name>
<protein>
    <submittedName>
        <fullName evidence="2">Uncharacterized protein</fullName>
    </submittedName>
</protein>
<dbReference type="Proteomes" id="UP001565368">
    <property type="component" value="Unassembled WGS sequence"/>
</dbReference>
<keyword evidence="3" id="KW-1185">Reference proteome</keyword>
<evidence type="ECO:0000256" key="1">
    <source>
        <dbReference type="SAM" id="MobiDB-lite"/>
    </source>
</evidence>
<proteinExistence type="predicted"/>